<dbReference type="Proteomes" id="UP000190648">
    <property type="component" value="Unassembled WGS sequence"/>
</dbReference>
<accession>A0A1V4JMB7</accession>
<dbReference type="EMBL" id="LSYS01006902">
    <property type="protein sequence ID" value="OPJ73342.1"/>
    <property type="molecule type" value="Genomic_DNA"/>
</dbReference>
<gene>
    <name evidence="1" type="primary">RWDD2A</name>
    <name evidence="1" type="ORF">AV530_005720</name>
</gene>
<dbReference type="Gene3D" id="3.10.110.10">
    <property type="entry name" value="Ubiquitin Conjugating Enzyme"/>
    <property type="match status" value="1"/>
</dbReference>
<evidence type="ECO:0000313" key="2">
    <source>
        <dbReference type="Proteomes" id="UP000190648"/>
    </source>
</evidence>
<reference evidence="1 2" key="1">
    <citation type="submission" date="2016-02" db="EMBL/GenBank/DDBJ databases">
        <title>Band-tailed pigeon sequencing and assembly.</title>
        <authorList>
            <person name="Soares A.E."/>
            <person name="Novak B.J."/>
            <person name="Rice E.S."/>
            <person name="O'Connell B."/>
            <person name="Chang D."/>
            <person name="Weber S."/>
            <person name="Shapiro B."/>
        </authorList>
    </citation>
    <scope>NUCLEOTIDE SEQUENCE [LARGE SCALE GENOMIC DNA]</scope>
    <source>
        <strain evidence="1">BTP2013</strain>
        <tissue evidence="1">Blood</tissue>
    </source>
</reference>
<organism evidence="1 2">
    <name type="scientific">Patagioenas fasciata monilis</name>
    <dbReference type="NCBI Taxonomy" id="372326"/>
    <lineage>
        <taxon>Eukaryota</taxon>
        <taxon>Metazoa</taxon>
        <taxon>Chordata</taxon>
        <taxon>Craniata</taxon>
        <taxon>Vertebrata</taxon>
        <taxon>Euteleostomi</taxon>
        <taxon>Archelosauria</taxon>
        <taxon>Archosauria</taxon>
        <taxon>Dinosauria</taxon>
        <taxon>Saurischia</taxon>
        <taxon>Theropoda</taxon>
        <taxon>Coelurosauria</taxon>
        <taxon>Aves</taxon>
        <taxon>Neognathae</taxon>
        <taxon>Neoaves</taxon>
        <taxon>Columbimorphae</taxon>
        <taxon>Columbiformes</taxon>
        <taxon>Columbidae</taxon>
        <taxon>Patagioenas</taxon>
    </lineage>
</organism>
<dbReference type="OrthoDB" id="432412at2759"/>
<dbReference type="SUPFAM" id="SSF54495">
    <property type="entry name" value="UBC-like"/>
    <property type="match status" value="1"/>
</dbReference>
<name>A0A1V4JMB7_PATFA</name>
<dbReference type="InterPro" id="IPR016135">
    <property type="entry name" value="UBQ-conjugating_enzyme/RWD"/>
</dbReference>
<sequence>MAVTVRECLELQLLELEMLLSMFPKKGEINLDEDSMRGVQRYLRNADGALPAQLGYSIAVDVGEAKEETADSTIQSRSLLRKTTASGLLFLEMLIMNSE</sequence>
<comment type="caution">
    <text evidence="1">The sequence shown here is derived from an EMBL/GenBank/DDBJ whole genome shotgun (WGS) entry which is preliminary data.</text>
</comment>
<dbReference type="AlphaFoldDB" id="A0A1V4JMB7"/>
<proteinExistence type="predicted"/>
<protein>
    <submittedName>
        <fullName evidence="1">RWD domain-containing protein 2A isoform A</fullName>
    </submittedName>
</protein>
<keyword evidence="2" id="KW-1185">Reference proteome</keyword>
<evidence type="ECO:0000313" key="1">
    <source>
        <dbReference type="EMBL" id="OPJ73342.1"/>
    </source>
</evidence>